<feature type="region of interest" description="Disordered" evidence="1">
    <location>
        <begin position="1"/>
        <end position="69"/>
    </location>
</feature>
<dbReference type="AlphaFoldDB" id="A0A6J4L9M7"/>
<evidence type="ECO:0000256" key="1">
    <source>
        <dbReference type="SAM" id="MobiDB-lite"/>
    </source>
</evidence>
<evidence type="ECO:0000313" key="2">
    <source>
        <dbReference type="EMBL" id="CAA9322931.1"/>
    </source>
</evidence>
<feature type="non-terminal residue" evidence="2">
    <location>
        <position position="69"/>
    </location>
</feature>
<protein>
    <submittedName>
        <fullName evidence="2">Uncharacterized protein</fullName>
    </submittedName>
</protein>
<feature type="compositionally biased region" description="Basic and acidic residues" evidence="1">
    <location>
        <begin position="45"/>
        <end position="57"/>
    </location>
</feature>
<gene>
    <name evidence="2" type="ORF">AVDCRST_MAG90-1148</name>
</gene>
<organism evidence="2">
    <name type="scientific">uncultured Microvirga sp</name>
    <dbReference type="NCBI Taxonomy" id="412392"/>
    <lineage>
        <taxon>Bacteria</taxon>
        <taxon>Pseudomonadati</taxon>
        <taxon>Pseudomonadota</taxon>
        <taxon>Alphaproteobacteria</taxon>
        <taxon>Hyphomicrobiales</taxon>
        <taxon>Methylobacteriaceae</taxon>
        <taxon>Microvirga</taxon>
        <taxon>environmental samples</taxon>
    </lineage>
</organism>
<sequence length="69" mass="7571">GKGFESRGQGRVGFEPGQGRRQGRQEADLADEDQEPQGCGLAERPAVHRPERQDRGEGGAQARRTQKEV</sequence>
<feature type="non-terminal residue" evidence="2">
    <location>
        <position position="1"/>
    </location>
</feature>
<accession>A0A6J4L9M7</accession>
<proteinExistence type="predicted"/>
<name>A0A6J4L9M7_9HYPH</name>
<reference evidence="2" key="1">
    <citation type="submission" date="2020-02" db="EMBL/GenBank/DDBJ databases">
        <authorList>
            <person name="Meier V. D."/>
        </authorList>
    </citation>
    <scope>NUCLEOTIDE SEQUENCE</scope>
    <source>
        <strain evidence="2">AVDCRST_MAG90</strain>
    </source>
</reference>
<dbReference type="EMBL" id="CADCUC010000209">
    <property type="protein sequence ID" value="CAA9322931.1"/>
    <property type="molecule type" value="Genomic_DNA"/>
</dbReference>